<evidence type="ECO:0000313" key="2">
    <source>
        <dbReference type="Proteomes" id="UP000325945"/>
    </source>
</evidence>
<keyword evidence="2" id="KW-1185">Reference proteome</keyword>
<dbReference type="Proteomes" id="UP000325945">
    <property type="component" value="Unassembled WGS sequence"/>
</dbReference>
<evidence type="ECO:0000313" key="1">
    <source>
        <dbReference type="EMBL" id="KAE8331112.1"/>
    </source>
</evidence>
<feature type="non-terminal residue" evidence="1">
    <location>
        <position position="1"/>
    </location>
</feature>
<sequence length="77" mass="8815">CCLFFLFRFPEAYQPARFTIVHTFTGLLFFICWILDMGDSRLEVEGYCGSSICNLSQPMSVDKTGIRLTCYNLTEAI</sequence>
<proteinExistence type="predicted"/>
<name>A0A5N6XDV4_9EURO</name>
<reference evidence="2" key="1">
    <citation type="submission" date="2019-04" db="EMBL/GenBank/DDBJ databases">
        <title>Friends and foes A comparative genomics studyof 23 Aspergillus species from section Flavi.</title>
        <authorList>
            <consortium name="DOE Joint Genome Institute"/>
            <person name="Kjaerbolling I."/>
            <person name="Vesth T."/>
            <person name="Frisvad J.C."/>
            <person name="Nybo J.L."/>
            <person name="Theobald S."/>
            <person name="Kildgaard S."/>
            <person name="Isbrandt T."/>
            <person name="Kuo A."/>
            <person name="Sato A."/>
            <person name="Lyhne E.K."/>
            <person name="Kogle M.E."/>
            <person name="Wiebenga A."/>
            <person name="Kun R.S."/>
            <person name="Lubbers R.J."/>
            <person name="Makela M.R."/>
            <person name="Barry K."/>
            <person name="Chovatia M."/>
            <person name="Clum A."/>
            <person name="Daum C."/>
            <person name="Haridas S."/>
            <person name="He G."/>
            <person name="LaButti K."/>
            <person name="Lipzen A."/>
            <person name="Mondo S."/>
            <person name="Riley R."/>
            <person name="Salamov A."/>
            <person name="Simmons B.A."/>
            <person name="Magnuson J.K."/>
            <person name="Henrissat B."/>
            <person name="Mortensen U.H."/>
            <person name="Larsen T.O."/>
            <person name="Devries R.P."/>
            <person name="Grigoriev I.V."/>
            <person name="Machida M."/>
            <person name="Baker S.E."/>
            <person name="Andersen M.R."/>
        </authorList>
    </citation>
    <scope>NUCLEOTIDE SEQUENCE [LARGE SCALE GENOMIC DNA]</scope>
    <source>
        <strain evidence="2">CBS 130017</strain>
    </source>
</reference>
<dbReference type="EMBL" id="ML741770">
    <property type="protein sequence ID" value="KAE8331112.1"/>
    <property type="molecule type" value="Genomic_DNA"/>
</dbReference>
<organism evidence="1 2">
    <name type="scientific">Aspergillus sergii</name>
    <dbReference type="NCBI Taxonomy" id="1034303"/>
    <lineage>
        <taxon>Eukaryota</taxon>
        <taxon>Fungi</taxon>
        <taxon>Dikarya</taxon>
        <taxon>Ascomycota</taxon>
        <taxon>Pezizomycotina</taxon>
        <taxon>Eurotiomycetes</taxon>
        <taxon>Eurotiomycetidae</taxon>
        <taxon>Eurotiales</taxon>
        <taxon>Aspergillaceae</taxon>
        <taxon>Aspergillus</taxon>
        <taxon>Aspergillus subgen. Circumdati</taxon>
    </lineage>
</organism>
<gene>
    <name evidence="1" type="ORF">BDV39DRAFT_168984</name>
</gene>
<dbReference type="AlphaFoldDB" id="A0A5N6XDV4"/>
<accession>A0A5N6XDV4</accession>
<protein>
    <submittedName>
        <fullName evidence="1">Uncharacterized protein</fullName>
    </submittedName>
</protein>